<proteinExistence type="predicted"/>
<evidence type="ECO:0000313" key="9">
    <source>
        <dbReference type="Proteomes" id="UP000346772"/>
    </source>
</evidence>
<dbReference type="Proteomes" id="UP000411588">
    <property type="component" value="Unassembled WGS sequence"/>
</dbReference>
<evidence type="ECO:0000313" key="6">
    <source>
        <dbReference type="EMBL" id="VFD52804.1"/>
    </source>
</evidence>
<evidence type="ECO:0000313" key="2">
    <source>
        <dbReference type="EMBL" id="CDS87791.1"/>
    </source>
</evidence>
<dbReference type="AlphaFoldDB" id="A0A069A895"/>
<evidence type="ECO:0000313" key="1">
    <source>
        <dbReference type="EMBL" id="CDS87109.1"/>
    </source>
</evidence>
<dbReference type="KEGG" id="pdf:CD630DERM_19000"/>
<name>A0A069A895_CLODI</name>
<dbReference type="EMBL" id="CAADAT010000001">
    <property type="protein sequence ID" value="VFD52804.1"/>
    <property type="molecule type" value="Genomic_DNA"/>
</dbReference>
<evidence type="ECO:0000313" key="8">
    <source>
        <dbReference type="Proteomes" id="UP000189137"/>
    </source>
</evidence>
<dbReference type="PATRIC" id="fig|1496.842.peg.2710"/>
<sequence>MGILEGAAMIREIAIKIAKEKGITEQKAWPEAVKEFKEKYELVL</sequence>
<dbReference type="EMBL" id="LK932401">
    <property type="protein sequence ID" value="CDS87109.1"/>
    <property type="molecule type" value="Genomic_DNA"/>
</dbReference>
<evidence type="ECO:0000313" key="4">
    <source>
        <dbReference type="EMBL" id="SJR97498.1"/>
    </source>
</evidence>
<dbReference type="EMBL" id="CAAJVP010000001">
    <property type="protein sequence ID" value="VHX93578.1"/>
    <property type="molecule type" value="Genomic_DNA"/>
</dbReference>
<evidence type="ECO:0000313" key="3">
    <source>
        <dbReference type="EMBL" id="CDT10595.1"/>
    </source>
</evidence>
<evidence type="ECO:0000313" key="11">
    <source>
        <dbReference type="Proteomes" id="UP000411588"/>
    </source>
</evidence>
<accession>A0A069A895</accession>
<gene>
    <name evidence="3" type="ORF">BN1095_310102</name>
    <name evidence="2" type="ORF">BN1096_630036</name>
    <name evidence="1" type="ORF">BN1097_620035</name>
    <name evidence="7" type="ORF">SAMEA1402366_00308</name>
    <name evidence="5" type="ORF">SAMEA1402399_01222</name>
    <name evidence="6" type="ORF">SAMEA1710456_00249</name>
    <name evidence="4" type="ORF">SAMEA3375112_00915</name>
</gene>
<protein>
    <submittedName>
        <fullName evidence="1">Uncharacterized protein</fullName>
    </submittedName>
</protein>
<evidence type="ECO:0000313" key="5">
    <source>
        <dbReference type="EMBL" id="VFD30737.1"/>
    </source>
</evidence>
<evidence type="ECO:0000313" key="10">
    <source>
        <dbReference type="Proteomes" id="UP000372533"/>
    </source>
</evidence>
<organism evidence="1">
    <name type="scientific">Clostridioides difficile</name>
    <name type="common">Peptoclostridium difficile</name>
    <dbReference type="NCBI Taxonomy" id="1496"/>
    <lineage>
        <taxon>Bacteria</taxon>
        <taxon>Bacillati</taxon>
        <taxon>Bacillota</taxon>
        <taxon>Clostridia</taxon>
        <taxon>Peptostreptococcales</taxon>
        <taxon>Peptostreptococcaceae</taxon>
        <taxon>Clostridioides</taxon>
    </lineage>
</organism>
<reference evidence="1" key="1">
    <citation type="submission" date="2014-07" db="EMBL/GenBank/DDBJ databases">
        <authorList>
            <person name="Monot Marc"/>
        </authorList>
    </citation>
    <scope>NUCLEOTIDE SEQUENCE</scope>
    <source>
        <strain evidence="3">7032989</strain>
        <strain evidence="1">7032994</strain>
    </source>
</reference>
<dbReference type="Proteomes" id="UP000346772">
    <property type="component" value="Unassembled WGS sequence"/>
</dbReference>
<evidence type="ECO:0000313" key="7">
    <source>
        <dbReference type="EMBL" id="VHX93578.1"/>
    </source>
</evidence>
<reference evidence="4 8" key="2">
    <citation type="submission" date="2017-02" db="EMBL/GenBank/DDBJ databases">
        <authorList>
            <consortium name="Pathogen Informatics"/>
        </authorList>
    </citation>
    <scope>NUCLEOTIDE SEQUENCE [LARGE SCALE GENOMIC DNA]</scope>
    <source>
        <strain evidence="6 9">078GUE027</strain>
        <strain evidence="11">clo34</strain>
        <strain evidence="5">Clo34</strain>
        <strain evidence="7">Tl291</strain>
        <strain evidence="10">tl291</strain>
        <strain evidence="4 8">VRECD0157</strain>
    </source>
</reference>
<dbReference type="GeneID" id="76379602"/>
<dbReference type="EMBL" id="CAADAN010000003">
    <property type="protein sequence ID" value="VFD30737.1"/>
    <property type="molecule type" value="Genomic_DNA"/>
</dbReference>
<dbReference type="Proteomes" id="UP000372533">
    <property type="component" value="Unassembled WGS sequence"/>
</dbReference>
<dbReference type="RefSeq" id="WP_009889851.1">
    <property type="nucleotide sequence ID" value="NZ_AP025558.1"/>
</dbReference>
<dbReference type="EMBL" id="FUPS01000002">
    <property type="protein sequence ID" value="SJR97498.1"/>
    <property type="molecule type" value="Genomic_DNA"/>
</dbReference>
<dbReference type="EMBL" id="LK932517">
    <property type="protein sequence ID" value="CDS87791.1"/>
    <property type="molecule type" value="Genomic_DNA"/>
</dbReference>
<dbReference type="Proteomes" id="UP000189137">
    <property type="component" value="Unassembled WGS sequence"/>
</dbReference>
<dbReference type="EMBL" id="LK932972">
    <property type="protein sequence ID" value="CDT10595.1"/>
    <property type="molecule type" value="Genomic_DNA"/>
</dbReference>